<evidence type="ECO:0000313" key="2">
    <source>
        <dbReference type="Proteomes" id="UP000030645"/>
    </source>
</evidence>
<proteinExistence type="predicted"/>
<dbReference type="AlphaFoldDB" id="W9QWR9"/>
<gene>
    <name evidence="1" type="ORF">L484_009085</name>
</gene>
<protein>
    <submittedName>
        <fullName evidence="1">Uncharacterized protein</fullName>
    </submittedName>
</protein>
<sequence>MDNTGNLSNYEIKLCTSSVVMHRGNKIICKKPLSSGLTRHSEKAALVTTIASKSDFNTPDHV</sequence>
<dbReference type="Proteomes" id="UP000030645">
    <property type="component" value="Unassembled WGS sequence"/>
</dbReference>
<keyword evidence="2" id="KW-1185">Reference proteome</keyword>
<dbReference type="EMBL" id="KE343780">
    <property type="protein sequence ID" value="EXB40840.1"/>
    <property type="molecule type" value="Genomic_DNA"/>
</dbReference>
<reference evidence="2" key="1">
    <citation type="submission" date="2013-01" db="EMBL/GenBank/DDBJ databases">
        <title>Draft Genome Sequence of a Mulberry Tree, Morus notabilis C.K. Schneid.</title>
        <authorList>
            <person name="He N."/>
            <person name="Zhao S."/>
        </authorList>
    </citation>
    <scope>NUCLEOTIDE SEQUENCE</scope>
</reference>
<organism evidence="1 2">
    <name type="scientific">Morus notabilis</name>
    <dbReference type="NCBI Taxonomy" id="981085"/>
    <lineage>
        <taxon>Eukaryota</taxon>
        <taxon>Viridiplantae</taxon>
        <taxon>Streptophyta</taxon>
        <taxon>Embryophyta</taxon>
        <taxon>Tracheophyta</taxon>
        <taxon>Spermatophyta</taxon>
        <taxon>Magnoliopsida</taxon>
        <taxon>eudicotyledons</taxon>
        <taxon>Gunneridae</taxon>
        <taxon>Pentapetalae</taxon>
        <taxon>rosids</taxon>
        <taxon>fabids</taxon>
        <taxon>Rosales</taxon>
        <taxon>Moraceae</taxon>
        <taxon>Moreae</taxon>
        <taxon>Morus</taxon>
    </lineage>
</organism>
<evidence type="ECO:0000313" key="1">
    <source>
        <dbReference type="EMBL" id="EXB40840.1"/>
    </source>
</evidence>
<accession>W9QWR9</accession>
<name>W9QWR9_9ROSA</name>